<sequence length="75" mass="8627">MNVALLHHDVSARKLPDLAVIQFENERTFDHNAVVDRRSGMHTWSRRVEAFIKPKQVALLLSMSFLGIEIRGLED</sequence>
<gene>
    <name evidence="1" type="ORF">RPPX_28060</name>
</gene>
<evidence type="ECO:0000313" key="2">
    <source>
        <dbReference type="Proteomes" id="UP000017753"/>
    </source>
</evidence>
<accession>A0AA34WUG0</accession>
<dbReference type="EMBL" id="CP009975">
    <property type="protein sequence ID" value="AJA17184.1"/>
    <property type="molecule type" value="Genomic_DNA"/>
</dbReference>
<proteinExistence type="predicted"/>
<evidence type="ECO:0000313" key="1">
    <source>
        <dbReference type="EMBL" id="AJA17184.1"/>
    </source>
</evidence>
<dbReference type="AlphaFoldDB" id="A0AA34WUG0"/>
<keyword evidence="1" id="KW-0614">Plasmid</keyword>
<organism evidence="1 2">
    <name type="scientific">Pseudomonas putida S12</name>
    <dbReference type="NCBI Taxonomy" id="1215087"/>
    <lineage>
        <taxon>Bacteria</taxon>
        <taxon>Pseudomonadati</taxon>
        <taxon>Pseudomonadota</taxon>
        <taxon>Gammaproteobacteria</taxon>
        <taxon>Pseudomonadales</taxon>
        <taxon>Pseudomonadaceae</taxon>
        <taxon>Pseudomonas</taxon>
    </lineage>
</organism>
<name>A0AA34WUG0_PSEPU</name>
<reference evidence="1 2" key="1">
    <citation type="submission" date="2014-11" db="EMBL/GenBank/DDBJ databases">
        <title>Complete genome sequence of Pseudomonas putida S12 including megaplasmid pTTS12.</title>
        <authorList>
            <person name="Kuepper J."/>
            <person name="Ruijssenaars H.J."/>
            <person name="Blank L.M."/>
            <person name="de Winde J.H."/>
            <person name="Wierckx N."/>
        </authorList>
    </citation>
    <scope>NUCLEOTIDE SEQUENCE [LARGE SCALE GENOMIC DNA]</scope>
    <source>
        <strain evidence="1 2">S12</strain>
        <plasmid evidence="1 2">pTTS12</plasmid>
    </source>
</reference>
<reference evidence="1 2" key="2">
    <citation type="submission" date="2014-11" db="EMBL/GenBank/DDBJ databases">
        <title>Draft genome sequence of the solvent-tolerant Pseudomonas putida S12 including megaplasmid pTTS12.</title>
        <authorList>
            <person name="Wierckx N."/>
            <person name="Nijkamp J."/>
            <person name="Ballerstedt H."/>
            <person name="Siezen R.J."/>
            <person name="Wels M."/>
            <person name="de Ridder D."/>
            <person name="de Winde J.H."/>
            <person name="Ruijssenaars H.J."/>
        </authorList>
    </citation>
    <scope>NUCLEOTIDE SEQUENCE [LARGE SCALE GENOMIC DNA]</scope>
    <source>
        <strain evidence="1 2">S12</strain>
        <plasmid evidence="1 2">pTTS12</plasmid>
    </source>
</reference>
<geneLocation type="plasmid" evidence="1 2">
    <name>pTTS12</name>
</geneLocation>
<dbReference type="Proteomes" id="UP000017753">
    <property type="component" value="Plasmid pTTS12"/>
</dbReference>
<protein>
    <submittedName>
        <fullName evidence="1">Uncharacterized protein</fullName>
    </submittedName>
</protein>